<dbReference type="Pfam" id="PF00106">
    <property type="entry name" value="adh_short"/>
    <property type="match status" value="1"/>
</dbReference>
<evidence type="ECO:0000256" key="1">
    <source>
        <dbReference type="ARBA" id="ARBA00006484"/>
    </source>
</evidence>
<comment type="similarity">
    <text evidence="1 2">Belongs to the short-chain dehydrogenases/reductases (SDR) family.</text>
</comment>
<reference evidence="3 4" key="1">
    <citation type="submission" date="2018-01" db="EMBL/GenBank/DDBJ databases">
        <title>Draft genome sequence of Paucibacter aquatile CR182 isolated from freshwater of the Nakdong River.</title>
        <authorList>
            <person name="Choi A."/>
            <person name="Chung E.J."/>
        </authorList>
    </citation>
    <scope>NUCLEOTIDE SEQUENCE [LARGE SCALE GENOMIC DNA]</scope>
    <source>
        <strain evidence="3 4">CR182</strain>
    </source>
</reference>
<dbReference type="PRINTS" id="PR00081">
    <property type="entry name" value="GDHRDH"/>
</dbReference>
<dbReference type="OrthoDB" id="9786435at2"/>
<organism evidence="3 4">
    <name type="scientific">Kinneretia aquatilis</name>
    <dbReference type="NCBI Taxonomy" id="2070761"/>
    <lineage>
        <taxon>Bacteria</taxon>
        <taxon>Pseudomonadati</taxon>
        <taxon>Pseudomonadota</taxon>
        <taxon>Betaproteobacteria</taxon>
        <taxon>Burkholderiales</taxon>
        <taxon>Sphaerotilaceae</taxon>
        <taxon>Roseateles</taxon>
    </lineage>
</organism>
<protein>
    <submittedName>
        <fullName evidence="3">3-hydroxyacyl-CoA dehydrogenase</fullName>
    </submittedName>
</protein>
<dbReference type="InterPro" id="IPR020904">
    <property type="entry name" value="Sc_DH/Rdtase_CS"/>
</dbReference>
<dbReference type="RefSeq" id="WP_102769990.1">
    <property type="nucleotide sequence ID" value="NZ_POSP01000004.1"/>
</dbReference>
<sequence length="265" mass="27553">MAGNFPPLVQQPLQGLHAVVTGGGSGIGAAIAQSLLQAGARVTLMGRNHERLQVQQLALAALGEVGFQIVDVGDEVSVQRGFAAATALAPVDILVNNAGQVETAPISRTSLELWQRMLQVNLTGTFLCSREVLPVMTARGFGRIINVASTAALTGYAYVAAYCAAKHGVLGLTRAMAQETAKKGVTVNAVCPGYTETDIVDRAVQTIMQKTGRSADEARAELAAGNPLGRLIQPQEVAATVLWLARRDSAAINGQAISVCGGELP</sequence>
<dbReference type="Proteomes" id="UP000235916">
    <property type="component" value="Unassembled WGS sequence"/>
</dbReference>
<dbReference type="PROSITE" id="PS00061">
    <property type="entry name" value="ADH_SHORT"/>
    <property type="match status" value="1"/>
</dbReference>
<dbReference type="AlphaFoldDB" id="A0A2N8KRY4"/>
<name>A0A2N8KRY4_9BURK</name>
<comment type="caution">
    <text evidence="3">The sequence shown here is derived from an EMBL/GenBank/DDBJ whole genome shotgun (WGS) entry which is preliminary data.</text>
</comment>
<dbReference type="Gene3D" id="3.40.50.720">
    <property type="entry name" value="NAD(P)-binding Rossmann-like Domain"/>
    <property type="match status" value="1"/>
</dbReference>
<proteinExistence type="inferred from homology"/>
<accession>A0A2N8KRY4</accession>
<dbReference type="SUPFAM" id="SSF51735">
    <property type="entry name" value="NAD(P)-binding Rossmann-fold domains"/>
    <property type="match status" value="1"/>
</dbReference>
<dbReference type="PANTHER" id="PTHR42879:SF2">
    <property type="entry name" value="3-OXOACYL-[ACYL-CARRIER-PROTEIN] REDUCTASE FABG"/>
    <property type="match status" value="1"/>
</dbReference>
<dbReference type="FunFam" id="3.40.50.720:FF:000084">
    <property type="entry name" value="Short-chain dehydrogenase reductase"/>
    <property type="match status" value="1"/>
</dbReference>
<gene>
    <name evidence="3" type="ORF">C1O66_21100</name>
</gene>
<dbReference type="InterPro" id="IPR002347">
    <property type="entry name" value="SDR_fam"/>
</dbReference>
<evidence type="ECO:0000256" key="2">
    <source>
        <dbReference type="RuleBase" id="RU000363"/>
    </source>
</evidence>
<dbReference type="InterPro" id="IPR036291">
    <property type="entry name" value="NAD(P)-bd_dom_sf"/>
</dbReference>
<dbReference type="InterPro" id="IPR050259">
    <property type="entry name" value="SDR"/>
</dbReference>
<keyword evidence="4" id="KW-1185">Reference proteome</keyword>
<dbReference type="EMBL" id="POSP01000004">
    <property type="protein sequence ID" value="PND36215.1"/>
    <property type="molecule type" value="Genomic_DNA"/>
</dbReference>
<dbReference type="PRINTS" id="PR00080">
    <property type="entry name" value="SDRFAMILY"/>
</dbReference>
<evidence type="ECO:0000313" key="3">
    <source>
        <dbReference type="EMBL" id="PND36215.1"/>
    </source>
</evidence>
<dbReference type="PANTHER" id="PTHR42879">
    <property type="entry name" value="3-OXOACYL-(ACYL-CARRIER-PROTEIN) REDUCTASE"/>
    <property type="match status" value="1"/>
</dbReference>
<evidence type="ECO:0000313" key="4">
    <source>
        <dbReference type="Proteomes" id="UP000235916"/>
    </source>
</evidence>
<dbReference type="CDD" id="cd05233">
    <property type="entry name" value="SDR_c"/>
    <property type="match status" value="1"/>
</dbReference>
<dbReference type="GO" id="GO:0032787">
    <property type="term" value="P:monocarboxylic acid metabolic process"/>
    <property type="evidence" value="ECO:0007669"/>
    <property type="project" value="UniProtKB-ARBA"/>
</dbReference>